<protein>
    <submittedName>
        <fullName evidence="1">Uncharacterized protein</fullName>
    </submittedName>
</protein>
<accession>A0A0F9S7X3</accession>
<sequence length="342" mass="35404">MRRITLSLIALVLAAASPASAGTLSLPRVSTGDTITASTLNDPRAATEAVVNSLENVNISATAAIDESKILHKSGGHDHSGGAEGTNVTGVALEGYITGLWIDNNSGDASHDIDIATGRANDSTDSTNIAVSATLTAAIDTQGANGMDDADDVASDAEADTWYDMLVIQTSDGATQAGYYNKKGTSMNCPSGYAGCTFRVIGYVRTDSSKNILAFGRVRNYFSFDDPIQDESDGSIVDNTAETATLTVPPSTLAHVRLYIVNNGGNNAIAGLVRPVGGAGTTSNYDEATVIEPYSIANVGVSGEALVPADGSSQIEYMGRASSGTLTIEINTLGFWDDIHVH</sequence>
<proteinExistence type="predicted"/>
<comment type="caution">
    <text evidence="1">The sequence shown here is derived from an EMBL/GenBank/DDBJ whole genome shotgun (WGS) entry which is preliminary data.</text>
</comment>
<organism evidence="1">
    <name type="scientific">marine sediment metagenome</name>
    <dbReference type="NCBI Taxonomy" id="412755"/>
    <lineage>
        <taxon>unclassified sequences</taxon>
        <taxon>metagenomes</taxon>
        <taxon>ecological metagenomes</taxon>
    </lineage>
</organism>
<evidence type="ECO:0000313" key="1">
    <source>
        <dbReference type="EMBL" id="KKN65010.1"/>
    </source>
</evidence>
<name>A0A0F9S7X3_9ZZZZ</name>
<dbReference type="AlphaFoldDB" id="A0A0F9S7X3"/>
<gene>
    <name evidence="1" type="ORF">LCGC14_0485670</name>
</gene>
<dbReference type="EMBL" id="LAZR01000537">
    <property type="protein sequence ID" value="KKN65010.1"/>
    <property type="molecule type" value="Genomic_DNA"/>
</dbReference>
<reference evidence="1" key="1">
    <citation type="journal article" date="2015" name="Nature">
        <title>Complex archaea that bridge the gap between prokaryotes and eukaryotes.</title>
        <authorList>
            <person name="Spang A."/>
            <person name="Saw J.H."/>
            <person name="Jorgensen S.L."/>
            <person name="Zaremba-Niedzwiedzka K."/>
            <person name="Martijn J."/>
            <person name="Lind A.E."/>
            <person name="van Eijk R."/>
            <person name="Schleper C."/>
            <person name="Guy L."/>
            <person name="Ettema T.J."/>
        </authorList>
    </citation>
    <scope>NUCLEOTIDE SEQUENCE</scope>
</reference>